<keyword evidence="2" id="KW-1185">Reference proteome</keyword>
<accession>A0A1E1M887</accession>
<protein>
    <submittedName>
        <fullName evidence="1">Uncharacterized protein</fullName>
    </submittedName>
</protein>
<dbReference type="Proteomes" id="UP000177625">
    <property type="component" value="Unassembled WGS sequence"/>
</dbReference>
<dbReference type="EMBL" id="FJVC01000208">
    <property type="protein sequence ID" value="CZT45301.1"/>
    <property type="molecule type" value="Genomic_DNA"/>
</dbReference>
<evidence type="ECO:0000313" key="2">
    <source>
        <dbReference type="Proteomes" id="UP000177625"/>
    </source>
</evidence>
<sequence>MTTAKAILAVSANFHLSGHLISLILTKRNESPVLASPEVAARFENVGYQVDPNDPYNALAGLFKG</sequence>
<name>A0A1E1M887_RHYSE</name>
<dbReference type="AlphaFoldDB" id="A0A1E1M887"/>
<organism evidence="1 2">
    <name type="scientific">Rhynchosporium secalis</name>
    <name type="common">Barley scald fungus</name>
    <dbReference type="NCBI Taxonomy" id="38038"/>
    <lineage>
        <taxon>Eukaryota</taxon>
        <taxon>Fungi</taxon>
        <taxon>Dikarya</taxon>
        <taxon>Ascomycota</taxon>
        <taxon>Pezizomycotina</taxon>
        <taxon>Leotiomycetes</taxon>
        <taxon>Helotiales</taxon>
        <taxon>Ploettnerulaceae</taxon>
        <taxon>Rhynchosporium</taxon>
    </lineage>
</organism>
<evidence type="ECO:0000313" key="1">
    <source>
        <dbReference type="EMBL" id="CZT45301.1"/>
    </source>
</evidence>
<proteinExistence type="predicted"/>
<reference evidence="2" key="1">
    <citation type="submission" date="2016-03" db="EMBL/GenBank/DDBJ databases">
        <authorList>
            <person name="Guldener U."/>
        </authorList>
    </citation>
    <scope>NUCLEOTIDE SEQUENCE [LARGE SCALE GENOMIC DNA]</scope>
</reference>
<gene>
    <name evidence="1" type="ORF">RSE6_05599</name>
</gene>